<dbReference type="GO" id="GO:0003700">
    <property type="term" value="F:DNA-binding transcription factor activity"/>
    <property type="evidence" value="ECO:0007669"/>
    <property type="project" value="InterPro"/>
</dbReference>
<protein>
    <submittedName>
        <fullName evidence="4">Helix-turn-helix transcriptional regulator</fullName>
    </submittedName>
</protein>
<dbReference type="RefSeq" id="WP_193810780.1">
    <property type="nucleotide sequence ID" value="NZ_CP040442.1"/>
</dbReference>
<dbReference type="EMBL" id="CP040442">
    <property type="protein sequence ID" value="QOW10614.1"/>
    <property type="molecule type" value="Genomic_DNA"/>
</dbReference>
<sequence length="562" mass="65397">MCRNILLFGIVFFCCAVSTAQNSVEDYYTIRKEYAQLRENNANALPAIAISIKLAKNKQNFKHLFYAYEDAALYSPDREDKLKYADSCLSTAQKTKDATMISTAYLGKGIVYYFNFRKFDKALDHYLLAAKSAEKTTDAYLQYKIKYNIGVVKSYLGYYPEALLYFHECKLFFETNLKSNLSPPLLFNNTRGYLNTIHQIMICERQLHHWEKVDRLLKETGRYRNNADFNQEKGYFLKERGIALFNKNQYEQAIDSLIIAEDMLQHKKEESHLAVTYFYLAKAYLKMNNSSLSTGYLKKVDSLFTRNEAVLPEVRKTYEILLKNKYLAISALESAHYTEQLMKADSILHHDLPNLSSRIFTEYDTKSLVAEKEKLIQAKNVRNTIITITTLLIGCLIFFLYTINQKRKKNLQSYQNIVRQYETVTTATPVTSVPTTPDRKSTYSSALIEKLLKKLEEFELTNGFIVQDITLGSLALEMQTNKTHLSYVINEHKQMTWPTYLKTLRINYITNLMLRNPTYLHYNVGVLGEMCGYKSRQQFAKQFCEIHQLSPLEFINLRTKNN</sequence>
<dbReference type="AlphaFoldDB" id="A0A7M2YAM1"/>
<gene>
    <name evidence="4" type="ORF">Q73A0000_09630</name>
</gene>
<accession>A0A7M2YAM1</accession>
<feature type="transmembrane region" description="Helical" evidence="1">
    <location>
        <begin position="384"/>
        <end position="403"/>
    </location>
</feature>
<keyword evidence="1" id="KW-0812">Transmembrane</keyword>
<dbReference type="KEGG" id="kfa:Q73A0000_09630"/>
<reference evidence="4 5" key="1">
    <citation type="submission" date="2019-05" db="EMBL/GenBank/DDBJ databases">
        <title>Chryseobacterium sp. isolated from King George Island, maritime Antarctica.</title>
        <authorList>
            <person name="Peng X."/>
        </authorList>
    </citation>
    <scope>NUCLEOTIDE SEQUENCE [LARGE SCALE GENOMIC DNA]</scope>
    <source>
        <strain evidence="4 5">7-3A</strain>
    </source>
</reference>
<dbReference type="InterPro" id="IPR011990">
    <property type="entry name" value="TPR-like_helical_dom_sf"/>
</dbReference>
<feature type="signal peptide" evidence="2">
    <location>
        <begin position="1"/>
        <end position="20"/>
    </location>
</feature>
<feature type="domain" description="HTH araC/xylS-type" evidence="3">
    <location>
        <begin position="449"/>
        <end position="557"/>
    </location>
</feature>
<evidence type="ECO:0000256" key="2">
    <source>
        <dbReference type="SAM" id="SignalP"/>
    </source>
</evidence>
<keyword evidence="5" id="KW-1185">Reference proteome</keyword>
<keyword evidence="1" id="KW-0472">Membrane</keyword>
<organism evidence="4 5">
    <name type="scientific">Kaistella flava</name>
    <name type="common">ex Peng et al. 2021</name>
    <dbReference type="NCBI Taxonomy" id="2038776"/>
    <lineage>
        <taxon>Bacteria</taxon>
        <taxon>Pseudomonadati</taxon>
        <taxon>Bacteroidota</taxon>
        <taxon>Flavobacteriia</taxon>
        <taxon>Flavobacteriales</taxon>
        <taxon>Weeksellaceae</taxon>
        <taxon>Chryseobacterium group</taxon>
        <taxon>Kaistella</taxon>
    </lineage>
</organism>
<dbReference type="SMART" id="SM00342">
    <property type="entry name" value="HTH_ARAC"/>
    <property type="match status" value="1"/>
</dbReference>
<feature type="chain" id="PRO_5032832325" evidence="2">
    <location>
        <begin position="21"/>
        <end position="562"/>
    </location>
</feature>
<dbReference type="Gene3D" id="1.25.40.10">
    <property type="entry name" value="Tetratricopeptide repeat domain"/>
    <property type="match status" value="2"/>
</dbReference>
<dbReference type="SUPFAM" id="SSF48452">
    <property type="entry name" value="TPR-like"/>
    <property type="match status" value="2"/>
</dbReference>
<dbReference type="PROSITE" id="PS01124">
    <property type="entry name" value="HTH_ARAC_FAMILY_2"/>
    <property type="match status" value="1"/>
</dbReference>
<keyword evidence="1" id="KW-1133">Transmembrane helix</keyword>
<dbReference type="SMART" id="SM00028">
    <property type="entry name" value="TPR"/>
    <property type="match status" value="4"/>
</dbReference>
<evidence type="ECO:0000259" key="3">
    <source>
        <dbReference type="PROSITE" id="PS01124"/>
    </source>
</evidence>
<dbReference type="InterPro" id="IPR019734">
    <property type="entry name" value="TPR_rpt"/>
</dbReference>
<evidence type="ECO:0000256" key="1">
    <source>
        <dbReference type="SAM" id="Phobius"/>
    </source>
</evidence>
<proteinExistence type="predicted"/>
<dbReference type="Gene3D" id="1.10.10.60">
    <property type="entry name" value="Homeodomain-like"/>
    <property type="match status" value="1"/>
</dbReference>
<dbReference type="InterPro" id="IPR018060">
    <property type="entry name" value="HTH_AraC"/>
</dbReference>
<evidence type="ECO:0000313" key="4">
    <source>
        <dbReference type="EMBL" id="QOW10614.1"/>
    </source>
</evidence>
<name>A0A7M2YAM1_9FLAO</name>
<keyword evidence="2" id="KW-0732">Signal</keyword>
<dbReference type="GO" id="GO:0043565">
    <property type="term" value="F:sequence-specific DNA binding"/>
    <property type="evidence" value="ECO:0007669"/>
    <property type="project" value="InterPro"/>
</dbReference>
<dbReference type="Proteomes" id="UP000594195">
    <property type="component" value="Chromosome"/>
</dbReference>
<evidence type="ECO:0000313" key="5">
    <source>
        <dbReference type="Proteomes" id="UP000594195"/>
    </source>
</evidence>